<sequence>MADNWFEDDGERTYVPLPDGRIPLWVMLTVGEEAHAITPWHNSQNPMRLSAAAIAADCSLPVSEVAGREYIASGDEHGLRDFQLVDDPRI</sequence>
<accession>A0A5R8P6F8</accession>
<comment type="caution">
    <text evidence="1">The sequence shown here is derived from an EMBL/GenBank/DDBJ whole genome shotgun (WGS) entry which is preliminary data.</text>
</comment>
<dbReference type="Proteomes" id="UP000308349">
    <property type="component" value="Unassembled WGS sequence"/>
</dbReference>
<dbReference type="EMBL" id="VBUU01000040">
    <property type="protein sequence ID" value="TLF96791.1"/>
    <property type="molecule type" value="Genomic_DNA"/>
</dbReference>
<protein>
    <submittedName>
        <fullName evidence="1">Uncharacterized protein</fullName>
    </submittedName>
</protein>
<name>A0A5R8P6F8_9NOCA</name>
<dbReference type="AlphaFoldDB" id="A0A5R8P6F8"/>
<dbReference type="RefSeq" id="WP_138458632.1">
    <property type="nucleotide sequence ID" value="NZ_VBUU01000040.1"/>
</dbReference>
<reference evidence="1 2" key="1">
    <citation type="submission" date="2019-05" db="EMBL/GenBank/DDBJ databases">
        <title>Genomes sequences of two Nocardia cyriacigeorgica environmental isolates, type strains Nocardia asteroides ATCC 19247 and Nocardia cyriacigeorgica DSM 44484.</title>
        <authorList>
            <person name="Vautrin F."/>
            <person name="Bergeron E."/>
            <person name="Dubost A."/>
            <person name="Abrouk D."/>
            <person name="Rodriguez Nava V."/>
            <person name="Pujic P."/>
        </authorList>
    </citation>
    <scope>NUCLEOTIDE SEQUENCE [LARGE SCALE GENOMIC DNA]</scope>
    <source>
        <strain evidence="1 2">EML 1456</strain>
    </source>
</reference>
<evidence type="ECO:0000313" key="1">
    <source>
        <dbReference type="EMBL" id="TLF96791.1"/>
    </source>
</evidence>
<gene>
    <name evidence="1" type="ORF">FEK35_27250</name>
</gene>
<dbReference type="OrthoDB" id="4555956at2"/>
<proteinExistence type="predicted"/>
<evidence type="ECO:0000313" key="2">
    <source>
        <dbReference type="Proteomes" id="UP000308349"/>
    </source>
</evidence>
<organism evidence="1 2">
    <name type="scientific">Nocardia cyriacigeorgica</name>
    <dbReference type="NCBI Taxonomy" id="135487"/>
    <lineage>
        <taxon>Bacteria</taxon>
        <taxon>Bacillati</taxon>
        <taxon>Actinomycetota</taxon>
        <taxon>Actinomycetes</taxon>
        <taxon>Mycobacteriales</taxon>
        <taxon>Nocardiaceae</taxon>
        <taxon>Nocardia</taxon>
    </lineage>
</organism>